<keyword evidence="2" id="KW-0408">Iron</keyword>
<protein>
    <recommendedName>
        <fullName evidence="5">Carbon monoxide dehydrogenase</fullName>
    </recommendedName>
</protein>
<gene>
    <name evidence="4" type="ORF">S01H1_76491</name>
</gene>
<comment type="caution">
    <text evidence="4">The sequence shown here is derived from an EMBL/GenBank/DDBJ whole genome shotgun (WGS) entry which is preliminary data.</text>
</comment>
<evidence type="ECO:0008006" key="5">
    <source>
        <dbReference type="Google" id="ProtNLM"/>
    </source>
</evidence>
<name>X0Y6P6_9ZZZZ</name>
<dbReference type="Pfam" id="PF03063">
    <property type="entry name" value="Prismane"/>
    <property type="match status" value="1"/>
</dbReference>
<dbReference type="GO" id="GO:0051536">
    <property type="term" value="F:iron-sulfur cluster binding"/>
    <property type="evidence" value="ECO:0007669"/>
    <property type="project" value="UniProtKB-KW"/>
</dbReference>
<dbReference type="AlphaFoldDB" id="X0Y6P6"/>
<evidence type="ECO:0000256" key="2">
    <source>
        <dbReference type="ARBA" id="ARBA00023004"/>
    </source>
</evidence>
<sequence>KEICETVGIPPVLHVGSCVDNARILMVLTNMVNEGGLGDDISDLPVAGAAPEWMSEKAVSIGFYFAASGVYTTLGMPFPIEGSENLTRYVTDEMEQDVGGKFAFEPDPIVAARLMIDHIDAKRAALKLKEVMYA</sequence>
<dbReference type="GO" id="GO:0042542">
    <property type="term" value="P:response to hydrogen peroxide"/>
    <property type="evidence" value="ECO:0007669"/>
    <property type="project" value="TreeGrafter"/>
</dbReference>
<dbReference type="InterPro" id="IPR011254">
    <property type="entry name" value="Prismane-like_sf"/>
</dbReference>
<dbReference type="GO" id="GO:0050418">
    <property type="term" value="F:hydroxylamine reductase activity"/>
    <property type="evidence" value="ECO:0007669"/>
    <property type="project" value="TreeGrafter"/>
</dbReference>
<keyword evidence="1" id="KW-0479">Metal-binding</keyword>
<evidence type="ECO:0000256" key="1">
    <source>
        <dbReference type="ARBA" id="ARBA00022723"/>
    </source>
</evidence>
<dbReference type="SUPFAM" id="SSF56821">
    <property type="entry name" value="Prismane protein-like"/>
    <property type="match status" value="1"/>
</dbReference>
<dbReference type="GO" id="GO:0046872">
    <property type="term" value="F:metal ion binding"/>
    <property type="evidence" value="ECO:0007669"/>
    <property type="project" value="UniProtKB-KW"/>
</dbReference>
<keyword evidence="3" id="KW-0411">Iron-sulfur</keyword>
<dbReference type="PANTHER" id="PTHR30109">
    <property type="entry name" value="HYDROXYLAMINE REDUCTASE"/>
    <property type="match status" value="1"/>
</dbReference>
<dbReference type="Gene3D" id="3.40.50.2030">
    <property type="match status" value="1"/>
</dbReference>
<feature type="non-terminal residue" evidence="4">
    <location>
        <position position="1"/>
    </location>
</feature>
<dbReference type="EMBL" id="BARS01051337">
    <property type="protein sequence ID" value="GAG44403.1"/>
    <property type="molecule type" value="Genomic_DNA"/>
</dbReference>
<organism evidence="4">
    <name type="scientific">marine sediment metagenome</name>
    <dbReference type="NCBI Taxonomy" id="412755"/>
    <lineage>
        <taxon>unclassified sequences</taxon>
        <taxon>metagenomes</taxon>
        <taxon>ecological metagenomes</taxon>
    </lineage>
</organism>
<reference evidence="4" key="1">
    <citation type="journal article" date="2014" name="Front. Microbiol.">
        <title>High frequency of phylogenetically diverse reductive dehalogenase-homologous genes in deep subseafloor sedimentary metagenomes.</title>
        <authorList>
            <person name="Kawai M."/>
            <person name="Futagami T."/>
            <person name="Toyoda A."/>
            <person name="Takaki Y."/>
            <person name="Nishi S."/>
            <person name="Hori S."/>
            <person name="Arai W."/>
            <person name="Tsubouchi T."/>
            <person name="Morono Y."/>
            <person name="Uchiyama I."/>
            <person name="Ito T."/>
            <person name="Fujiyama A."/>
            <person name="Inagaki F."/>
            <person name="Takami H."/>
        </authorList>
    </citation>
    <scope>NUCLEOTIDE SEQUENCE</scope>
    <source>
        <strain evidence="4">Expedition CK06-06</strain>
    </source>
</reference>
<evidence type="ECO:0000313" key="4">
    <source>
        <dbReference type="EMBL" id="GAG44403.1"/>
    </source>
</evidence>
<dbReference type="InterPro" id="IPR004137">
    <property type="entry name" value="HCP/CODH"/>
</dbReference>
<evidence type="ECO:0000256" key="3">
    <source>
        <dbReference type="ARBA" id="ARBA00023014"/>
    </source>
</evidence>
<dbReference type="GO" id="GO:0004601">
    <property type="term" value="F:peroxidase activity"/>
    <property type="evidence" value="ECO:0007669"/>
    <property type="project" value="TreeGrafter"/>
</dbReference>
<proteinExistence type="predicted"/>
<dbReference type="InterPro" id="IPR016099">
    <property type="entry name" value="Prismane-like_a/b-sand"/>
</dbReference>
<dbReference type="PANTHER" id="PTHR30109:SF4">
    <property type="entry name" value="CARBON MONOXIDE DEHYDROGENASE"/>
    <property type="match status" value="1"/>
</dbReference>
<accession>X0Y6P6</accession>